<proteinExistence type="predicted"/>
<gene>
    <name evidence="3" type="ORF">EVOR1521_LOCUS8933</name>
</gene>
<name>A0AA36I4Y5_9DINO</name>
<dbReference type="Pfam" id="PF03372">
    <property type="entry name" value="Exo_endo_phos"/>
    <property type="match status" value="1"/>
</dbReference>
<dbReference type="AlphaFoldDB" id="A0AA36I4Y5"/>
<evidence type="ECO:0000256" key="1">
    <source>
        <dbReference type="SAM" id="MobiDB-lite"/>
    </source>
</evidence>
<accession>A0AA36I4Y5</accession>
<protein>
    <recommendedName>
        <fullName evidence="2">Endonuclease/exonuclease/phosphatase domain-containing protein</fullName>
    </recommendedName>
</protein>
<evidence type="ECO:0000259" key="2">
    <source>
        <dbReference type="Pfam" id="PF03372"/>
    </source>
</evidence>
<dbReference type="SUPFAM" id="SSF56219">
    <property type="entry name" value="DNase I-like"/>
    <property type="match status" value="1"/>
</dbReference>
<dbReference type="Proteomes" id="UP001178507">
    <property type="component" value="Unassembled WGS sequence"/>
</dbReference>
<dbReference type="GO" id="GO:0000175">
    <property type="term" value="F:3'-5'-RNA exonuclease activity"/>
    <property type="evidence" value="ECO:0007669"/>
    <property type="project" value="TreeGrafter"/>
</dbReference>
<dbReference type="InterPro" id="IPR005135">
    <property type="entry name" value="Endo/exonuclease/phosphatase"/>
</dbReference>
<evidence type="ECO:0000313" key="3">
    <source>
        <dbReference type="EMBL" id="CAJ1381156.1"/>
    </source>
</evidence>
<reference evidence="3" key="1">
    <citation type="submission" date="2023-08" db="EMBL/GenBank/DDBJ databases">
        <authorList>
            <person name="Chen Y."/>
            <person name="Shah S."/>
            <person name="Dougan E. K."/>
            <person name="Thang M."/>
            <person name="Chan C."/>
        </authorList>
    </citation>
    <scope>NUCLEOTIDE SEQUENCE</scope>
</reference>
<dbReference type="InterPro" id="IPR050410">
    <property type="entry name" value="CCR4/nocturin_mRNA_transcr"/>
</dbReference>
<organism evidence="3 4">
    <name type="scientific">Effrenium voratum</name>
    <dbReference type="NCBI Taxonomy" id="2562239"/>
    <lineage>
        <taxon>Eukaryota</taxon>
        <taxon>Sar</taxon>
        <taxon>Alveolata</taxon>
        <taxon>Dinophyceae</taxon>
        <taxon>Suessiales</taxon>
        <taxon>Symbiodiniaceae</taxon>
        <taxon>Effrenium</taxon>
    </lineage>
</organism>
<dbReference type="InterPro" id="IPR011990">
    <property type="entry name" value="TPR-like_helical_dom_sf"/>
</dbReference>
<dbReference type="EMBL" id="CAUJNA010000781">
    <property type="protein sequence ID" value="CAJ1381156.1"/>
    <property type="molecule type" value="Genomic_DNA"/>
</dbReference>
<evidence type="ECO:0000313" key="4">
    <source>
        <dbReference type="Proteomes" id="UP001178507"/>
    </source>
</evidence>
<comment type="caution">
    <text evidence="3">The sequence shown here is derived from an EMBL/GenBank/DDBJ whole genome shotgun (WGS) entry which is preliminary data.</text>
</comment>
<dbReference type="Gene3D" id="3.60.10.10">
    <property type="entry name" value="Endonuclease/exonuclease/phosphatase"/>
    <property type="match status" value="1"/>
</dbReference>
<feature type="region of interest" description="Disordered" evidence="1">
    <location>
        <begin position="1"/>
        <end position="25"/>
    </location>
</feature>
<dbReference type="Gene3D" id="1.25.40.10">
    <property type="entry name" value="Tetratricopeptide repeat domain"/>
    <property type="match status" value="2"/>
</dbReference>
<dbReference type="PANTHER" id="PTHR12121">
    <property type="entry name" value="CARBON CATABOLITE REPRESSOR PROTEIN 4"/>
    <property type="match status" value="1"/>
</dbReference>
<keyword evidence="4" id="KW-1185">Reference proteome</keyword>
<sequence>MAARPAPRIGIFGGAGGDTKLSPTRHVDKASTSVKMGSRRRKAEALSAKELTQLLALYARQSLWRSAAVLLEAQEVKDLPFLGAALAVLEKGRQWAAACQLLEDFQLRRLFPDGGALASVLMACGRAEHWPAVCQLLERVRWDELKTADWPRVTTAAITAFGFGRWSRAHWALEKLRATGLEGLKLSAAPVNAAMRCVPERMGSFWQRVLVCAEELNLRGPCPDQITLNTAVQACASAAAWEAAVAAFKASALAVRPDAVSLNTAISACARAREWQRSLGLLLEGSVAPTVVSFNAATRACKLWQAGSPDSLGWMDEWHGGLLRSFSSATGYGFIFSPELRQRFGRDVYVPVSLLPPGICCGASVQFTLALNDKGQPQCRQLIEQDTSEADAMAMFDMLPLEELEPVGGMFPGQTTRVLSWNILAPSLCSGAFFKDLHPEVFRWQRRAAQIKALFFSLAPEIVCLQEVEVERPLEELGLTGYATAQVQRPAKSDGSPRKDGCMVAWSPQIFELVRQHHFCYDDFPQPAADGDTSPSGHVALLVELRSRSSCCAPLLVATTHLAWREEREELRRWQASVLVEAIHQFGSADVVICGDLNCVPGSSTHGFLSGFFHSAHQDVEGATDELGRCTATNALAREGRGFAEIIDYCWLRPQGPGLVRRLPLPSRAKLRRLLRSAPAPAPLPTLMQGGHWPSDHWPIVVDLSLRGPR</sequence>
<feature type="domain" description="Endonuclease/exonuclease/phosphatase" evidence="2">
    <location>
        <begin position="420"/>
        <end position="697"/>
    </location>
</feature>
<dbReference type="PANTHER" id="PTHR12121:SF34">
    <property type="entry name" value="PROTEIN ANGEL"/>
    <property type="match status" value="1"/>
</dbReference>
<dbReference type="InterPro" id="IPR036691">
    <property type="entry name" value="Endo/exonu/phosph_ase_sf"/>
</dbReference>